<feature type="compositionally biased region" description="Pro residues" evidence="1">
    <location>
        <begin position="118"/>
        <end position="130"/>
    </location>
</feature>
<dbReference type="PRINTS" id="PR01217">
    <property type="entry name" value="PRICHEXTENSN"/>
</dbReference>
<gene>
    <name evidence="2" type="ORF">EEDITHA_LOCUS21888</name>
</gene>
<dbReference type="AlphaFoldDB" id="A0AAU9VEE1"/>
<feature type="compositionally biased region" description="Basic and acidic residues" evidence="1">
    <location>
        <begin position="88"/>
        <end position="99"/>
    </location>
</feature>
<comment type="caution">
    <text evidence="2">The sequence shown here is derived from an EMBL/GenBank/DDBJ whole genome shotgun (WGS) entry which is preliminary data.</text>
</comment>
<feature type="compositionally biased region" description="Pro residues" evidence="1">
    <location>
        <begin position="138"/>
        <end position="155"/>
    </location>
</feature>
<feature type="compositionally biased region" description="Pro residues" evidence="1">
    <location>
        <begin position="188"/>
        <end position="214"/>
    </location>
</feature>
<proteinExistence type="predicted"/>
<sequence>MDSSDKLIAGLASGDGAAPDVLASEATMKRDQDSMDDFEHLDREGKRDEHEESPLHGAHVASRHATQSFLDMERDEFVDTPRAPSVTEKAEHLADKFTDSESDADTAGESPLHRPEPPKLSAPAPEPPIPASHDPTPVLAPTPVPAPTPAPPPVVAPASSVETKAEPKKEEVVAPKPVEPKPAEPKPEPPPPQQKPAPEQPKQEPPSPKPAPKPEPTRAPTAHVIEAEVIFCQMGLGEHVTHFIII</sequence>
<reference evidence="2" key="1">
    <citation type="submission" date="2022-03" db="EMBL/GenBank/DDBJ databases">
        <authorList>
            <person name="Tunstrom K."/>
        </authorList>
    </citation>
    <scope>NUCLEOTIDE SEQUENCE</scope>
</reference>
<feature type="compositionally biased region" description="Basic and acidic residues" evidence="1">
    <location>
        <begin position="163"/>
        <end position="187"/>
    </location>
</feature>
<feature type="region of interest" description="Disordered" evidence="1">
    <location>
        <begin position="1"/>
        <end position="221"/>
    </location>
</feature>
<feature type="compositionally biased region" description="Basic and acidic residues" evidence="1">
    <location>
        <begin position="27"/>
        <end position="54"/>
    </location>
</feature>
<name>A0AAU9VEE1_EUPED</name>
<dbReference type="EMBL" id="CAKOGL010000031">
    <property type="protein sequence ID" value="CAH2107901.1"/>
    <property type="molecule type" value="Genomic_DNA"/>
</dbReference>
<accession>A0AAU9VEE1</accession>
<evidence type="ECO:0000256" key="1">
    <source>
        <dbReference type="SAM" id="MobiDB-lite"/>
    </source>
</evidence>
<keyword evidence="3" id="KW-1185">Reference proteome</keyword>
<protein>
    <submittedName>
        <fullName evidence="2">Uncharacterized protein</fullName>
    </submittedName>
</protein>
<evidence type="ECO:0000313" key="3">
    <source>
        <dbReference type="Proteomes" id="UP001153954"/>
    </source>
</evidence>
<evidence type="ECO:0000313" key="2">
    <source>
        <dbReference type="EMBL" id="CAH2107901.1"/>
    </source>
</evidence>
<organism evidence="2 3">
    <name type="scientific">Euphydryas editha</name>
    <name type="common">Edith's checkerspot</name>
    <dbReference type="NCBI Taxonomy" id="104508"/>
    <lineage>
        <taxon>Eukaryota</taxon>
        <taxon>Metazoa</taxon>
        <taxon>Ecdysozoa</taxon>
        <taxon>Arthropoda</taxon>
        <taxon>Hexapoda</taxon>
        <taxon>Insecta</taxon>
        <taxon>Pterygota</taxon>
        <taxon>Neoptera</taxon>
        <taxon>Endopterygota</taxon>
        <taxon>Lepidoptera</taxon>
        <taxon>Glossata</taxon>
        <taxon>Ditrysia</taxon>
        <taxon>Papilionoidea</taxon>
        <taxon>Nymphalidae</taxon>
        <taxon>Nymphalinae</taxon>
        <taxon>Euphydryas</taxon>
    </lineage>
</organism>
<dbReference type="Proteomes" id="UP001153954">
    <property type="component" value="Unassembled WGS sequence"/>
</dbReference>